<dbReference type="OrthoDB" id="271223at2"/>
<keyword evidence="3" id="KW-1185">Reference proteome</keyword>
<proteinExistence type="predicted"/>
<dbReference type="EMBL" id="CP036281">
    <property type="protein sequence ID" value="QDU80414.1"/>
    <property type="molecule type" value="Genomic_DNA"/>
</dbReference>
<feature type="compositionally biased region" description="Polar residues" evidence="1">
    <location>
        <begin position="131"/>
        <end position="148"/>
    </location>
</feature>
<dbReference type="AlphaFoldDB" id="A0A518CMJ4"/>
<protein>
    <submittedName>
        <fullName evidence="2">Uncharacterized protein</fullName>
    </submittedName>
</protein>
<dbReference type="RefSeq" id="WP_144995696.1">
    <property type="nucleotide sequence ID" value="NZ_CP036281.1"/>
</dbReference>
<dbReference type="Proteomes" id="UP000317178">
    <property type="component" value="Chromosome"/>
</dbReference>
<accession>A0A518CMJ4</accession>
<sequence length="592" mass="65173">MKLGWKEIFTIAGVGFAWTTAPLFAQNGYLGQNQQAQPYQAPVNGQYAQPYQSAQPINYANAPIQQVGQQQSFHYTPPTEVQNQYPQQAFTQQYQLPASQAQMQQMQNMNLQPVQYQTPGAVAPQAFTQQQPVPNQPRTLGTSPWNGSAPSAQATTQSYAAQPYQNQNYNAQQFSTQQFSAPAQQIQPVQQVQPFSQPVVQQQQTYFDQSVASQNFSPASAAPQPVQAAQPTQQYQTQYGVAANEQLQTASFYSPISCDSCGPQAGPSCQSGTCNSADSYCGISTGGYGTDACGTVGCYEPEDCCRSSYYAGFEFMWLQPNFQENVGIVLDPPPNDNIVIPFDYDYEFAPRVWAGWETCDGFGFRFTYWQFDHDLASSQLYVEPTQLALIEVFEANGQLTRNAFAGPGETLETSHSMNLQTADFEFTSRHNFCKHNVLVGAGLRYGKMDQQMIGTAYDNGGMLDEQVNHKHGFEGFGPTVSIDWNRPFDSCGGLSVYSRARGSILFGEAYQDVHEIKNGGANVGYDTYRGDESLAIGELGLGMQYAMLVGCNTEMFVRGGYEAQLWWDAGGPLRTQGDMALHGLTLGFGINH</sequence>
<organism evidence="2 3">
    <name type="scientific">Polystyrenella longa</name>
    <dbReference type="NCBI Taxonomy" id="2528007"/>
    <lineage>
        <taxon>Bacteria</taxon>
        <taxon>Pseudomonadati</taxon>
        <taxon>Planctomycetota</taxon>
        <taxon>Planctomycetia</taxon>
        <taxon>Planctomycetales</taxon>
        <taxon>Planctomycetaceae</taxon>
        <taxon>Polystyrenella</taxon>
    </lineage>
</organism>
<reference evidence="2 3" key="1">
    <citation type="submission" date="2019-02" db="EMBL/GenBank/DDBJ databases">
        <title>Deep-cultivation of Planctomycetes and their phenomic and genomic characterization uncovers novel biology.</title>
        <authorList>
            <person name="Wiegand S."/>
            <person name="Jogler M."/>
            <person name="Boedeker C."/>
            <person name="Pinto D."/>
            <person name="Vollmers J."/>
            <person name="Rivas-Marin E."/>
            <person name="Kohn T."/>
            <person name="Peeters S.H."/>
            <person name="Heuer A."/>
            <person name="Rast P."/>
            <person name="Oberbeckmann S."/>
            <person name="Bunk B."/>
            <person name="Jeske O."/>
            <person name="Meyerdierks A."/>
            <person name="Storesund J.E."/>
            <person name="Kallscheuer N."/>
            <person name="Luecker S."/>
            <person name="Lage O.M."/>
            <person name="Pohl T."/>
            <person name="Merkel B.J."/>
            <person name="Hornburger P."/>
            <person name="Mueller R.-W."/>
            <person name="Bruemmer F."/>
            <person name="Labrenz M."/>
            <person name="Spormann A.M."/>
            <person name="Op den Camp H."/>
            <person name="Overmann J."/>
            <person name="Amann R."/>
            <person name="Jetten M.S.M."/>
            <person name="Mascher T."/>
            <person name="Medema M.H."/>
            <person name="Devos D.P."/>
            <person name="Kaster A.-K."/>
            <person name="Ovreas L."/>
            <person name="Rohde M."/>
            <person name="Galperin M.Y."/>
            <person name="Jogler C."/>
        </authorList>
    </citation>
    <scope>NUCLEOTIDE SEQUENCE [LARGE SCALE GENOMIC DNA]</scope>
    <source>
        <strain evidence="2 3">Pla110</strain>
    </source>
</reference>
<evidence type="ECO:0000313" key="2">
    <source>
        <dbReference type="EMBL" id="QDU80414.1"/>
    </source>
</evidence>
<gene>
    <name evidence="2" type="ORF">Pla110_21430</name>
</gene>
<evidence type="ECO:0000313" key="3">
    <source>
        <dbReference type="Proteomes" id="UP000317178"/>
    </source>
</evidence>
<feature type="region of interest" description="Disordered" evidence="1">
    <location>
        <begin position="131"/>
        <end position="151"/>
    </location>
</feature>
<name>A0A518CMJ4_9PLAN</name>
<evidence type="ECO:0000256" key="1">
    <source>
        <dbReference type="SAM" id="MobiDB-lite"/>
    </source>
</evidence>
<dbReference type="KEGG" id="plon:Pla110_21430"/>